<proteinExistence type="inferred from homology"/>
<keyword evidence="4" id="KW-0175">Coiled coil</keyword>
<dbReference type="OrthoDB" id="10252235at2759"/>
<feature type="compositionally biased region" description="Basic and acidic residues" evidence="5">
    <location>
        <begin position="595"/>
        <end position="607"/>
    </location>
</feature>
<reference evidence="8 9" key="1">
    <citation type="journal article" date="2012" name="Science">
        <title>The Paleozoic origin of enzymatic lignin decomposition reconstructed from 31 fungal genomes.</title>
        <authorList>
            <person name="Floudas D."/>
            <person name="Binder M."/>
            <person name="Riley R."/>
            <person name="Barry K."/>
            <person name="Blanchette R.A."/>
            <person name="Henrissat B."/>
            <person name="Martinez A.T."/>
            <person name="Otillar R."/>
            <person name="Spatafora J.W."/>
            <person name="Yadav J.S."/>
            <person name="Aerts A."/>
            <person name="Benoit I."/>
            <person name="Boyd A."/>
            <person name="Carlson A."/>
            <person name="Copeland A."/>
            <person name="Coutinho P.M."/>
            <person name="de Vries R.P."/>
            <person name="Ferreira P."/>
            <person name="Findley K."/>
            <person name="Foster B."/>
            <person name="Gaskell J."/>
            <person name="Glotzer D."/>
            <person name="Gorecki P."/>
            <person name="Heitman J."/>
            <person name="Hesse C."/>
            <person name="Hori C."/>
            <person name="Igarashi K."/>
            <person name="Jurgens J.A."/>
            <person name="Kallen N."/>
            <person name="Kersten P."/>
            <person name="Kohler A."/>
            <person name="Kuees U."/>
            <person name="Kumar T.K.A."/>
            <person name="Kuo A."/>
            <person name="LaButti K."/>
            <person name="Larrondo L.F."/>
            <person name="Lindquist E."/>
            <person name="Ling A."/>
            <person name="Lombard V."/>
            <person name="Lucas S."/>
            <person name="Lundell T."/>
            <person name="Martin R."/>
            <person name="McLaughlin D.J."/>
            <person name="Morgenstern I."/>
            <person name="Morin E."/>
            <person name="Murat C."/>
            <person name="Nagy L.G."/>
            <person name="Nolan M."/>
            <person name="Ohm R.A."/>
            <person name="Patyshakuliyeva A."/>
            <person name="Rokas A."/>
            <person name="Ruiz-Duenas F.J."/>
            <person name="Sabat G."/>
            <person name="Salamov A."/>
            <person name="Samejima M."/>
            <person name="Schmutz J."/>
            <person name="Slot J.C."/>
            <person name="St John F."/>
            <person name="Stenlid J."/>
            <person name="Sun H."/>
            <person name="Sun S."/>
            <person name="Syed K."/>
            <person name="Tsang A."/>
            <person name="Wiebenga A."/>
            <person name="Young D."/>
            <person name="Pisabarro A."/>
            <person name="Eastwood D.C."/>
            <person name="Martin F."/>
            <person name="Cullen D."/>
            <person name="Grigoriev I.V."/>
            <person name="Hibbett D.S."/>
        </authorList>
    </citation>
    <scope>NUCLEOTIDE SEQUENCE</scope>
    <source>
        <strain evidence="9">FP-58527</strain>
    </source>
</reference>
<feature type="domain" description="5'-Nucleotidase C-terminal" evidence="7">
    <location>
        <begin position="349"/>
        <end position="544"/>
    </location>
</feature>
<feature type="coiled-coil region" evidence="4">
    <location>
        <begin position="687"/>
        <end position="714"/>
    </location>
</feature>
<dbReference type="SUPFAM" id="SSF55816">
    <property type="entry name" value="5'-nucleotidase (syn. UDP-sugar hydrolase), C-terminal domain"/>
    <property type="match status" value="1"/>
</dbReference>
<dbReference type="GO" id="GO:0009166">
    <property type="term" value="P:nucleotide catabolic process"/>
    <property type="evidence" value="ECO:0007669"/>
    <property type="project" value="InterPro"/>
</dbReference>
<name>S8ESG0_FOMSC</name>
<dbReference type="InParanoid" id="S8ESG0"/>
<dbReference type="InterPro" id="IPR008334">
    <property type="entry name" value="5'-Nucleotdase_C"/>
</dbReference>
<keyword evidence="3" id="KW-0547">Nucleotide-binding</keyword>
<dbReference type="Pfam" id="PF00149">
    <property type="entry name" value="Metallophos"/>
    <property type="match status" value="1"/>
</dbReference>
<dbReference type="InterPro" id="IPR006179">
    <property type="entry name" value="5_nucleotidase/apyrase"/>
</dbReference>
<dbReference type="GO" id="GO:0000166">
    <property type="term" value="F:nucleotide binding"/>
    <property type="evidence" value="ECO:0007669"/>
    <property type="project" value="UniProtKB-KW"/>
</dbReference>
<dbReference type="Pfam" id="PF02872">
    <property type="entry name" value="5_nucleotid_C"/>
    <property type="match status" value="1"/>
</dbReference>
<evidence type="ECO:0008006" key="10">
    <source>
        <dbReference type="Google" id="ProtNLM"/>
    </source>
</evidence>
<evidence type="ECO:0000259" key="6">
    <source>
        <dbReference type="Pfam" id="PF00149"/>
    </source>
</evidence>
<dbReference type="PANTHER" id="PTHR11575:SF48">
    <property type="entry name" value="5'-NUCLEOTIDASE"/>
    <property type="match status" value="1"/>
</dbReference>
<dbReference type="STRING" id="743788.S8ESG0"/>
<evidence type="ECO:0000256" key="1">
    <source>
        <dbReference type="ARBA" id="ARBA00006654"/>
    </source>
</evidence>
<keyword evidence="2" id="KW-0732">Signal</keyword>
<evidence type="ECO:0000256" key="5">
    <source>
        <dbReference type="SAM" id="MobiDB-lite"/>
    </source>
</evidence>
<dbReference type="eggNOG" id="KOG4419">
    <property type="taxonomic scope" value="Eukaryota"/>
</dbReference>
<dbReference type="Proteomes" id="UP000015241">
    <property type="component" value="Unassembled WGS sequence"/>
</dbReference>
<evidence type="ECO:0000256" key="4">
    <source>
        <dbReference type="SAM" id="Coils"/>
    </source>
</evidence>
<protein>
    <recommendedName>
        <fullName evidence="10">5'-Nucleotidase C-terminal domain-containing protein</fullName>
    </recommendedName>
</protein>
<dbReference type="InterPro" id="IPR029052">
    <property type="entry name" value="Metallo-depent_PP-like"/>
</dbReference>
<evidence type="ECO:0000256" key="3">
    <source>
        <dbReference type="RuleBase" id="RU362119"/>
    </source>
</evidence>
<feature type="region of interest" description="Disordered" evidence="5">
    <location>
        <begin position="479"/>
        <end position="506"/>
    </location>
</feature>
<evidence type="ECO:0000259" key="7">
    <source>
        <dbReference type="Pfam" id="PF02872"/>
    </source>
</evidence>
<dbReference type="GO" id="GO:0016787">
    <property type="term" value="F:hydrolase activity"/>
    <property type="evidence" value="ECO:0007669"/>
    <property type="project" value="UniProtKB-KW"/>
</dbReference>
<keyword evidence="3" id="KW-0378">Hydrolase</keyword>
<dbReference type="SUPFAM" id="SSF56300">
    <property type="entry name" value="Metallo-dependent phosphatases"/>
    <property type="match status" value="1"/>
</dbReference>
<dbReference type="PANTHER" id="PTHR11575">
    <property type="entry name" value="5'-NUCLEOTIDASE-RELATED"/>
    <property type="match status" value="1"/>
</dbReference>
<dbReference type="InterPro" id="IPR004843">
    <property type="entry name" value="Calcineurin-like_PHP"/>
</dbReference>
<dbReference type="InterPro" id="IPR036907">
    <property type="entry name" value="5'-Nucleotdase_C_sf"/>
</dbReference>
<evidence type="ECO:0000256" key="2">
    <source>
        <dbReference type="ARBA" id="ARBA00022729"/>
    </source>
</evidence>
<dbReference type="Gene3D" id="3.60.21.10">
    <property type="match status" value="1"/>
</dbReference>
<feature type="compositionally biased region" description="Polar residues" evidence="5">
    <location>
        <begin position="479"/>
        <end position="500"/>
    </location>
</feature>
<keyword evidence="9" id="KW-1185">Reference proteome</keyword>
<accession>S8ESG0</accession>
<gene>
    <name evidence="8" type="ORF">FOMPIDRAFT_1044341</name>
</gene>
<evidence type="ECO:0000313" key="9">
    <source>
        <dbReference type="Proteomes" id="UP000015241"/>
    </source>
</evidence>
<dbReference type="Gene3D" id="3.90.780.10">
    <property type="entry name" value="5'-Nucleotidase, C-terminal domain"/>
    <property type="match status" value="1"/>
</dbReference>
<evidence type="ECO:0000313" key="8">
    <source>
        <dbReference type="EMBL" id="EPT05859.1"/>
    </source>
</evidence>
<dbReference type="EMBL" id="KE504122">
    <property type="protein sequence ID" value="EPT05859.1"/>
    <property type="molecule type" value="Genomic_DNA"/>
</dbReference>
<dbReference type="AlphaFoldDB" id="S8ESG0"/>
<dbReference type="HOGENOM" id="CLU_005854_1_1_1"/>
<sequence length="728" mass="81497">MTVLPIIHFNDVYRVQPFKLHPKSPETIDVTQWAAMLDYLRDQWPERPDDKRDGLVLFSGDVFSPSVESSVTRGSHMVPVLNAIAPDVSITGNHDFDFGYPHLTELIKDTNFPWVLSNIVDNTTGRTPEHVQEYHIIERVGVRIGVIGLIEKEWIGTISSWPQNFEYRDMARVGIDLSNRLRDPNGEHKCDLIIALTHARVPNDIELAKALHASSPAAQEAHPIDNEHGVDLILGGHDHLYYVARGATSWEGYDLTHPVLGAEHDEGDILIVKSGTDFRDLSEFTLTLEDTPPGSVRRKVIKEIRGKRHSTQPNTKKNARIAKLLESILSSVSEALKAPVCKTEVELDLRSELLRVQETAAANWFADVLRHCYDEAPEMAGGADGVFICAGTLRGDSVYGLGLVTLGDILEILPFEDPVVALELDGEAIWDALEQSLSTWPAQEGRFPTISGFRVSWDSRRPPGQRVLGVWLLQEPSGSVNTSASPTPMHSANVSTTSLPSGAASPAPVLVDAEPIERTRGGRKYRIITREYMAQGFDGFLALKGHKYLVDDESGQLMSQLVRKYLLGCRYVNRMSRISDVSAIECLDPQTHSVISKEKARQEDYDRRHHARPPAREAHSRSSRSKTPHHLSSADARERSPSPSVVYRWKHAARRALRWSRAHYRDNIHITGREHMSPVDHFDGRSLRKQAVAVEDAKKEAKEKQEEEEDLAVIHPIVDGRLKDEGRN</sequence>
<dbReference type="PRINTS" id="PR01607">
    <property type="entry name" value="APYRASEFAMLY"/>
</dbReference>
<feature type="region of interest" description="Disordered" evidence="5">
    <location>
        <begin position="595"/>
        <end position="644"/>
    </location>
</feature>
<comment type="similarity">
    <text evidence="1 3">Belongs to the 5'-nucleotidase family.</text>
</comment>
<organism evidence="8 9">
    <name type="scientific">Fomitopsis schrenkii</name>
    <name type="common">Brown rot fungus</name>
    <dbReference type="NCBI Taxonomy" id="2126942"/>
    <lineage>
        <taxon>Eukaryota</taxon>
        <taxon>Fungi</taxon>
        <taxon>Dikarya</taxon>
        <taxon>Basidiomycota</taxon>
        <taxon>Agaricomycotina</taxon>
        <taxon>Agaricomycetes</taxon>
        <taxon>Polyporales</taxon>
        <taxon>Fomitopsis</taxon>
    </lineage>
</organism>
<feature type="domain" description="Calcineurin-like phosphoesterase" evidence="6">
    <location>
        <begin position="4"/>
        <end position="240"/>
    </location>
</feature>